<evidence type="ECO:0000259" key="7">
    <source>
        <dbReference type="PROSITE" id="PS50222"/>
    </source>
</evidence>
<dbReference type="PANTHER" id="PTHR22870">
    <property type="entry name" value="REGULATOR OF CHROMOSOME CONDENSATION"/>
    <property type="match status" value="1"/>
</dbReference>
<keyword evidence="2" id="KW-0677">Repeat</keyword>
<dbReference type="InterPro" id="IPR051210">
    <property type="entry name" value="Ub_ligase/GEF_domain"/>
</dbReference>
<dbReference type="PROSITE" id="PS50222">
    <property type="entry name" value="EF_HAND_2"/>
    <property type="match status" value="4"/>
</dbReference>
<dbReference type="Gene3D" id="2.130.10.30">
    <property type="entry name" value="Regulator of chromosome condensation 1/beta-lactamase-inhibitor protein II"/>
    <property type="match status" value="1"/>
</dbReference>
<feature type="domain" description="EF-hand" evidence="7">
    <location>
        <begin position="56"/>
        <end position="91"/>
    </location>
</feature>
<evidence type="ECO:0000256" key="3">
    <source>
        <dbReference type="ARBA" id="ARBA00022837"/>
    </source>
</evidence>
<feature type="compositionally biased region" description="Acidic residues" evidence="6">
    <location>
        <begin position="405"/>
        <end position="414"/>
    </location>
</feature>
<dbReference type="Proteomes" id="UP001230188">
    <property type="component" value="Unassembled WGS sequence"/>
</dbReference>
<evidence type="ECO:0000256" key="1">
    <source>
        <dbReference type="ARBA" id="ARBA00005253"/>
    </source>
</evidence>
<dbReference type="SUPFAM" id="SSF47473">
    <property type="entry name" value="EF-hand"/>
    <property type="match status" value="1"/>
</dbReference>
<evidence type="ECO:0000256" key="4">
    <source>
        <dbReference type="PROSITE-ProRule" id="PRU00235"/>
    </source>
</evidence>
<dbReference type="InterPro" id="IPR011992">
    <property type="entry name" value="EF-hand-dom_pair"/>
</dbReference>
<keyword evidence="5" id="KW-0175">Coiled coil</keyword>
<dbReference type="Gene3D" id="1.10.238.10">
    <property type="entry name" value="EF-hand"/>
    <property type="match status" value="2"/>
</dbReference>
<dbReference type="SUPFAM" id="SSF49785">
    <property type="entry name" value="Galactose-binding domain-like"/>
    <property type="match status" value="1"/>
</dbReference>
<keyword evidence="3" id="KW-0106">Calcium</keyword>
<proteinExistence type="inferred from homology"/>
<dbReference type="GO" id="GO:0005509">
    <property type="term" value="F:calcium ion binding"/>
    <property type="evidence" value="ECO:0007669"/>
    <property type="project" value="InterPro"/>
</dbReference>
<comment type="caution">
    <text evidence="8">The sequence shown here is derived from an EMBL/GenBank/DDBJ whole genome shotgun (WGS) entry which is preliminary data.</text>
</comment>
<dbReference type="InterPro" id="IPR008979">
    <property type="entry name" value="Galactose-bd-like_sf"/>
</dbReference>
<dbReference type="GO" id="GO:0043226">
    <property type="term" value="C:organelle"/>
    <property type="evidence" value="ECO:0007669"/>
    <property type="project" value="UniProtKB-ARBA"/>
</dbReference>
<feature type="compositionally biased region" description="Basic residues" evidence="6">
    <location>
        <begin position="1272"/>
        <end position="1282"/>
    </location>
</feature>
<reference evidence="8" key="1">
    <citation type="submission" date="2023-01" db="EMBL/GenBank/DDBJ databases">
        <title>Metagenome sequencing of chrysophaentin producing Chrysophaeum taylorii.</title>
        <authorList>
            <person name="Davison J."/>
            <person name="Bewley C."/>
        </authorList>
    </citation>
    <scope>NUCLEOTIDE SEQUENCE</scope>
    <source>
        <strain evidence="8">NIES-1699</strain>
    </source>
</reference>
<evidence type="ECO:0000256" key="6">
    <source>
        <dbReference type="SAM" id="MobiDB-lite"/>
    </source>
</evidence>
<dbReference type="PRINTS" id="PR00633">
    <property type="entry name" value="RCCNDNSATION"/>
</dbReference>
<dbReference type="EMBL" id="JAQMWT010000526">
    <property type="protein sequence ID" value="KAJ8600173.1"/>
    <property type="molecule type" value="Genomic_DNA"/>
</dbReference>
<name>A0AAD7UAQ2_9STRA</name>
<organism evidence="8 9">
    <name type="scientific">Chrysophaeum taylorii</name>
    <dbReference type="NCBI Taxonomy" id="2483200"/>
    <lineage>
        <taxon>Eukaryota</taxon>
        <taxon>Sar</taxon>
        <taxon>Stramenopiles</taxon>
        <taxon>Ochrophyta</taxon>
        <taxon>Pelagophyceae</taxon>
        <taxon>Pelagomonadales</taxon>
        <taxon>Pelagomonadaceae</taxon>
        <taxon>Chrysophaeum</taxon>
    </lineage>
</organism>
<protein>
    <recommendedName>
        <fullName evidence="7">EF-hand domain-containing protein</fullName>
    </recommendedName>
</protein>
<dbReference type="PROSITE" id="PS50012">
    <property type="entry name" value="RCC1_3"/>
    <property type="match status" value="3"/>
</dbReference>
<dbReference type="InterPro" id="IPR009091">
    <property type="entry name" value="RCC1/BLIP-II"/>
</dbReference>
<gene>
    <name evidence="8" type="ORF">CTAYLR_001943</name>
</gene>
<dbReference type="FunFam" id="1.10.238.10:FF:000178">
    <property type="entry name" value="Calmodulin-2 A"/>
    <property type="match status" value="1"/>
</dbReference>
<feature type="domain" description="EF-hand" evidence="7">
    <location>
        <begin position="108"/>
        <end position="136"/>
    </location>
</feature>
<dbReference type="InterPro" id="IPR000408">
    <property type="entry name" value="Reg_chr_condens"/>
</dbReference>
<feature type="repeat" description="RCC1" evidence="4">
    <location>
        <begin position="626"/>
        <end position="683"/>
    </location>
</feature>
<dbReference type="Pfam" id="PF22633">
    <property type="entry name" value="F5_F8_type_C_2"/>
    <property type="match status" value="1"/>
</dbReference>
<feature type="region of interest" description="Disordered" evidence="6">
    <location>
        <begin position="1202"/>
        <end position="1303"/>
    </location>
</feature>
<dbReference type="PROSITE" id="PS00626">
    <property type="entry name" value="RCC1_2"/>
    <property type="match status" value="1"/>
</dbReference>
<feature type="repeat" description="RCC1" evidence="4">
    <location>
        <begin position="684"/>
        <end position="740"/>
    </location>
</feature>
<dbReference type="PANTHER" id="PTHR22870:SF466">
    <property type="entry name" value="ANKYRIN REPEAT-CONTAINING PROTEIN"/>
    <property type="match status" value="1"/>
</dbReference>
<evidence type="ECO:0000256" key="2">
    <source>
        <dbReference type="ARBA" id="ARBA00022737"/>
    </source>
</evidence>
<feature type="compositionally biased region" description="Low complexity" evidence="6">
    <location>
        <begin position="1207"/>
        <end position="1224"/>
    </location>
</feature>
<evidence type="ECO:0000313" key="9">
    <source>
        <dbReference type="Proteomes" id="UP001230188"/>
    </source>
</evidence>
<feature type="region of interest" description="Disordered" evidence="6">
    <location>
        <begin position="1"/>
        <end position="20"/>
    </location>
</feature>
<dbReference type="SMART" id="SM00054">
    <property type="entry name" value="EFh"/>
    <property type="match status" value="4"/>
</dbReference>
<dbReference type="Gene3D" id="2.60.120.260">
    <property type="entry name" value="Galactose-binding domain-like"/>
    <property type="match status" value="1"/>
</dbReference>
<sequence>MDDDPSVETSLEEGDAKDDYANMDPHEVFALFDTDGSGLINLEEFTAMLTKLNIKISDAKASKYFKLCDVDGSGEIDLEEFKVALFACDPNGGNSIGFVPNALLTPLDAFEMFDKDGSGRLDEDEFFFVLEYLKLDVSDQKQERLFSKYDKDGSGSIDYEEFKQIWLSVADVKKELSDRGIDIPKFATKRQLRRMLKRIIDDEEESEKKALAEAEQWRAWRAILEQKNVHIKKARRRAEIELTRALDAAGQLYVFGRGASRQFAADRRSVNVVGRSKISKLWTRRVTAGEDDLKKGANTLDDKEAIDADQLREELRDSPFRGLSVARNTDGLWGHRVTQCAVSDNVILALSDLGEMWSWGGVDHWWHRLEHDAYWHSHWRGHTTPRSQLLLGTKSDEEAKPPGDAIDEDEEQDQKEDKSEALRNVLTYFDAWKPPPGDVDRAKFYGDVLLPKLEYKDLKQSLEVRGKTPGDRTKRQLVDALHQDFQLEKRVLGERAHRRIRKLEEEIRDLQRRRRGALVKRLKNDVIKTWAPLREIQAEEEARERAATQTRIVEEIARRENAYLEWRQKISDARHNHEPRYRGQSIDFSASGITSRGAPDMMPQAYQAVKQVAGGAHHFAVVHQSGAVYSWGVGHSGRLGLDATQGGDPRADCYRPTLVQALEATPVVQVACGYAHTAAVTAARECYVWGSAAIGKLGVGDDAKDDECYSSVPLAISFPNRAKIRNVSCGATHTAATSTTGLLFVWGCGDGGRLGLGRDAMEHSQWTPRLVECLASERIDQVSCGNAHTLCASAVTENVWNDGQKVIGGGVVFAAGSAAVLGKFCPEFTRVFPPPDDDDLVVSQVSAGFGHSAVVTTEGELYCWGANHDGCCGQPDVAFVPEPTLVRAIYERPANLALGKPARLSSCYGGYDAHLAVDGNVDGSTPKHCASTQQDPQAWWEVDLGEFVAVHAIKVWNRTDEPNDKTMPRDKFSSRLVPSWIMVSQRPFDKVVGGDSLINALSLSVARMHITRDSRCTLWRVPDGTAARFVRVQLENFDFLHVAQVEVFGTAGYSASVGRCGFAQCGRQCTVAVVRPLSDPFDVDRAYKRAILADAHNADILRLLETYALVYDKYGRGETKVKDDVDTGCLLCTGGRQCEICEMKHVFGDELKELPLGVAGRLLTLDETAELLLNAPKPKLNYTPKKRVDKSLTAMLKRRLDLKKSGAAASTTTETPQATTTLPEEAPPIEEEGEADKAAAPEAEAEAEPAAAGGGRLSPDSQTTVYTAEKGRKSRQRRRRSSNAKVEPAVQEEEEEDDGDSKQ</sequence>
<dbReference type="Pfam" id="PF13540">
    <property type="entry name" value="RCC1_2"/>
    <property type="match status" value="1"/>
</dbReference>
<keyword evidence="9" id="KW-1185">Reference proteome</keyword>
<dbReference type="Pfam" id="PF13499">
    <property type="entry name" value="EF-hand_7"/>
    <property type="match status" value="2"/>
</dbReference>
<comment type="similarity">
    <text evidence="1">Belongs to the centrin family.</text>
</comment>
<accession>A0AAD7UAQ2</accession>
<dbReference type="SUPFAM" id="SSF50985">
    <property type="entry name" value="RCC1/BLIP-II"/>
    <property type="match status" value="1"/>
</dbReference>
<dbReference type="PROSITE" id="PS00018">
    <property type="entry name" value="EF_HAND_1"/>
    <property type="match status" value="4"/>
</dbReference>
<evidence type="ECO:0000256" key="5">
    <source>
        <dbReference type="SAM" id="Coils"/>
    </source>
</evidence>
<evidence type="ECO:0000313" key="8">
    <source>
        <dbReference type="EMBL" id="KAJ8600173.1"/>
    </source>
</evidence>
<feature type="coiled-coil region" evidence="5">
    <location>
        <begin position="493"/>
        <end position="520"/>
    </location>
</feature>
<feature type="compositionally biased region" description="Acidic residues" evidence="6">
    <location>
        <begin position="1"/>
        <end position="16"/>
    </location>
</feature>
<feature type="compositionally biased region" description="Acidic residues" evidence="6">
    <location>
        <begin position="1290"/>
        <end position="1303"/>
    </location>
</feature>
<dbReference type="InterPro" id="IPR002048">
    <property type="entry name" value="EF_hand_dom"/>
</dbReference>
<dbReference type="InterPro" id="IPR018247">
    <property type="entry name" value="EF_Hand_1_Ca_BS"/>
</dbReference>
<feature type="region of interest" description="Disordered" evidence="6">
    <location>
        <begin position="391"/>
        <end position="417"/>
    </location>
</feature>
<feature type="repeat" description="RCC1" evidence="4">
    <location>
        <begin position="741"/>
        <end position="795"/>
    </location>
</feature>
<dbReference type="Pfam" id="PF00415">
    <property type="entry name" value="RCC1"/>
    <property type="match status" value="3"/>
</dbReference>
<feature type="domain" description="EF-hand" evidence="7">
    <location>
        <begin position="20"/>
        <end position="55"/>
    </location>
</feature>
<feature type="domain" description="EF-hand" evidence="7">
    <location>
        <begin position="137"/>
        <end position="172"/>
    </location>
</feature>